<dbReference type="GO" id="GO:1901135">
    <property type="term" value="P:carbohydrate derivative metabolic process"/>
    <property type="evidence" value="ECO:0007669"/>
    <property type="project" value="UniProtKB-ARBA"/>
</dbReference>
<evidence type="ECO:0008006" key="5">
    <source>
        <dbReference type="Google" id="ProtNLM"/>
    </source>
</evidence>
<evidence type="ECO:0000259" key="1">
    <source>
        <dbReference type="Pfam" id="PF00534"/>
    </source>
</evidence>
<dbReference type="SUPFAM" id="SSF53756">
    <property type="entry name" value="UDP-Glycosyltransferase/glycogen phosphorylase"/>
    <property type="match status" value="1"/>
</dbReference>
<sequence>MAILVSYSGSGGVEVITNHLVEGLVNAGVKVDLLLLKTRGPHFAKLVSHPLLTVTKLSASSAILAIPEIKRYLQQHPDKLLLAVKDRAIQAAALASKLAGSKSRVIGQLHNNMQVGLANRPAIAQQIRFALMRRLYSYTGGVIAVSADAAQSLVAITNLPASKVTVLANPVVTPALLQKARLPASHPWLVNKTLPVIVAAGRLSPQKNFALLLRAFAEVRRSLPVRLIIFGEGPQRQALEELANTLGISEQVSLYGFIANPYAEMRRADLFVLSSDWEGSPTVLTECLALGVPCVSTDVGDVTETLRGGETGRVVPRGESELLAAAMLDTLNNPLPANTLQAAVHKFHQDVAVARYIALLRRLHQSDSQPETSDNKARSFDS</sequence>
<accession>A0A1E8FJT2</accession>
<organism evidence="3 4">
    <name type="scientific">Alteromonas lipolytica</name>
    <dbReference type="NCBI Taxonomy" id="1856405"/>
    <lineage>
        <taxon>Bacteria</taxon>
        <taxon>Pseudomonadati</taxon>
        <taxon>Pseudomonadota</taxon>
        <taxon>Gammaproteobacteria</taxon>
        <taxon>Alteromonadales</taxon>
        <taxon>Alteromonadaceae</taxon>
        <taxon>Alteromonas/Salinimonas group</taxon>
        <taxon>Alteromonas</taxon>
    </lineage>
</organism>
<evidence type="ECO:0000259" key="2">
    <source>
        <dbReference type="Pfam" id="PF13439"/>
    </source>
</evidence>
<dbReference type="InterPro" id="IPR001296">
    <property type="entry name" value="Glyco_trans_1"/>
</dbReference>
<dbReference type="InterPro" id="IPR028098">
    <property type="entry name" value="Glyco_trans_4-like_N"/>
</dbReference>
<dbReference type="Pfam" id="PF00534">
    <property type="entry name" value="Glycos_transf_1"/>
    <property type="match status" value="1"/>
</dbReference>
<feature type="domain" description="Glycosyl transferase family 1" evidence="1">
    <location>
        <begin position="189"/>
        <end position="337"/>
    </location>
</feature>
<evidence type="ECO:0000313" key="3">
    <source>
        <dbReference type="EMBL" id="OFI35693.1"/>
    </source>
</evidence>
<dbReference type="EMBL" id="MJIC01000009">
    <property type="protein sequence ID" value="OFI35693.1"/>
    <property type="molecule type" value="Genomic_DNA"/>
</dbReference>
<dbReference type="STRING" id="1856405.BFC17_12025"/>
<comment type="caution">
    <text evidence="3">The sequence shown here is derived from an EMBL/GenBank/DDBJ whole genome shotgun (WGS) entry which is preliminary data.</text>
</comment>
<dbReference type="AlphaFoldDB" id="A0A1E8FJT2"/>
<feature type="domain" description="Glycosyltransferase subfamily 4-like N-terminal" evidence="2">
    <location>
        <begin position="11"/>
        <end position="171"/>
    </location>
</feature>
<protein>
    <recommendedName>
        <fullName evidence="5">Glycosyl transferase</fullName>
    </recommendedName>
</protein>
<dbReference type="Proteomes" id="UP000176037">
    <property type="component" value="Unassembled WGS sequence"/>
</dbReference>
<dbReference type="CDD" id="cd03811">
    <property type="entry name" value="GT4_GT28_WabH-like"/>
    <property type="match status" value="1"/>
</dbReference>
<name>A0A1E8FJT2_9ALTE</name>
<evidence type="ECO:0000313" key="4">
    <source>
        <dbReference type="Proteomes" id="UP000176037"/>
    </source>
</evidence>
<keyword evidence="4" id="KW-1185">Reference proteome</keyword>
<dbReference type="Pfam" id="PF13439">
    <property type="entry name" value="Glyco_transf_4"/>
    <property type="match status" value="1"/>
</dbReference>
<dbReference type="GO" id="GO:0016757">
    <property type="term" value="F:glycosyltransferase activity"/>
    <property type="evidence" value="ECO:0007669"/>
    <property type="project" value="InterPro"/>
</dbReference>
<proteinExistence type="predicted"/>
<dbReference type="Gene3D" id="3.40.50.2000">
    <property type="entry name" value="Glycogen Phosphorylase B"/>
    <property type="match status" value="2"/>
</dbReference>
<reference evidence="3 4" key="1">
    <citation type="submission" date="2016-09" db="EMBL/GenBank/DDBJ databases">
        <title>Alteromonas lipolytica, a new species isolated from sea water.</title>
        <authorList>
            <person name="Wu Y.-H."/>
            <person name="Cheng H."/>
            <person name="Xu X.-W."/>
        </authorList>
    </citation>
    <scope>NUCLEOTIDE SEQUENCE [LARGE SCALE GENOMIC DNA]</scope>
    <source>
        <strain evidence="3 4">JW12</strain>
    </source>
</reference>
<gene>
    <name evidence="3" type="ORF">BFC17_12025</name>
</gene>
<dbReference type="PANTHER" id="PTHR12526">
    <property type="entry name" value="GLYCOSYLTRANSFERASE"/>
    <property type="match status" value="1"/>
</dbReference>